<dbReference type="EMBL" id="AOIT01000036">
    <property type="protein sequence ID" value="ELZ20670.1"/>
    <property type="molecule type" value="Genomic_DNA"/>
</dbReference>
<evidence type="ECO:0000313" key="3">
    <source>
        <dbReference type="Proteomes" id="UP000011615"/>
    </source>
</evidence>
<gene>
    <name evidence="2" type="ORF">C476_10127</name>
</gene>
<accession>M0CBR0</accession>
<dbReference type="AlphaFoldDB" id="M0CBR0"/>
<dbReference type="Pfam" id="PF23455">
    <property type="entry name" value="DUF7129"/>
    <property type="match status" value="1"/>
</dbReference>
<dbReference type="Proteomes" id="UP000011615">
    <property type="component" value="Unassembled WGS sequence"/>
</dbReference>
<name>M0CBR0_9EURY</name>
<sequence>MYDIKGGSDTASTYECLICGEIITSDTRAEKCARCGSTNTFQNRALSLE</sequence>
<dbReference type="NCBIfam" id="NF033497">
    <property type="entry name" value="rubre_like_arch"/>
    <property type="match status" value="1"/>
</dbReference>
<feature type="domain" description="DUF7129" evidence="1">
    <location>
        <begin position="8"/>
        <end position="47"/>
    </location>
</feature>
<dbReference type="SUPFAM" id="SSF57802">
    <property type="entry name" value="Rubredoxin-like"/>
    <property type="match status" value="1"/>
</dbReference>
<evidence type="ECO:0000313" key="2">
    <source>
        <dbReference type="EMBL" id="ELZ20670.1"/>
    </source>
</evidence>
<dbReference type="RefSeq" id="WP_008012476.1">
    <property type="nucleotide sequence ID" value="NZ_AOIT01000036.1"/>
</dbReference>
<organism evidence="2 3">
    <name type="scientific">Natrinema limicola JCM 13563</name>
    <dbReference type="NCBI Taxonomy" id="1230457"/>
    <lineage>
        <taxon>Archaea</taxon>
        <taxon>Methanobacteriati</taxon>
        <taxon>Methanobacteriota</taxon>
        <taxon>Stenosarchaea group</taxon>
        <taxon>Halobacteria</taxon>
        <taxon>Halobacteriales</taxon>
        <taxon>Natrialbaceae</taxon>
        <taxon>Natrinema</taxon>
    </lineage>
</organism>
<dbReference type="OrthoDB" id="280213at2157"/>
<proteinExistence type="predicted"/>
<dbReference type="InterPro" id="IPR055553">
    <property type="entry name" value="DUF7129"/>
</dbReference>
<comment type="caution">
    <text evidence="2">The sequence shown here is derived from an EMBL/GenBank/DDBJ whole genome shotgun (WGS) entry which is preliminary data.</text>
</comment>
<dbReference type="Gene3D" id="2.20.28.30">
    <property type="entry name" value="RNA polymerase ii, chain L"/>
    <property type="match status" value="1"/>
</dbReference>
<protein>
    <recommendedName>
        <fullName evidence="1">DUF7129 domain-containing protein</fullName>
    </recommendedName>
</protein>
<evidence type="ECO:0000259" key="1">
    <source>
        <dbReference type="Pfam" id="PF23455"/>
    </source>
</evidence>
<reference evidence="2 3" key="1">
    <citation type="journal article" date="2014" name="PLoS Genet.">
        <title>Phylogenetically driven sequencing of extremely halophilic archaea reveals strategies for static and dynamic osmo-response.</title>
        <authorList>
            <person name="Becker E.A."/>
            <person name="Seitzer P.M."/>
            <person name="Tritt A."/>
            <person name="Larsen D."/>
            <person name="Krusor M."/>
            <person name="Yao A.I."/>
            <person name="Wu D."/>
            <person name="Madern D."/>
            <person name="Eisen J.A."/>
            <person name="Darling A.E."/>
            <person name="Facciotti M.T."/>
        </authorList>
    </citation>
    <scope>NUCLEOTIDE SEQUENCE [LARGE SCALE GENOMIC DNA]</scope>
    <source>
        <strain evidence="2 3">JCM 13563</strain>
    </source>
</reference>
<keyword evidence="3" id="KW-1185">Reference proteome</keyword>